<evidence type="ECO:0000313" key="3">
    <source>
        <dbReference type="EMBL" id="TFC18055.1"/>
    </source>
</evidence>
<accession>A0ABY2IMC0</accession>
<evidence type="ECO:0000313" key="4">
    <source>
        <dbReference type="Proteomes" id="UP000297604"/>
    </source>
</evidence>
<dbReference type="InterPro" id="IPR050179">
    <property type="entry name" value="Trans_hexapeptide_repeat"/>
</dbReference>
<sequence>MGNDSTLSSVHGLRVGHNVSIGQRTVIEVDGAIGDYCLIGRGVQIVGRVDHSIDEVGIPMAFSTWVGDRPAVPQDAVQIGSDVWIGGGVIILGGVTIGEGAVLGAGAVVTHDIEPYGIAVGNPARVIRKRFDSDAQRHAHSTALRVDSSDVSDKG</sequence>
<dbReference type="PROSITE" id="PS00101">
    <property type="entry name" value="HEXAPEP_TRANSFERASES"/>
    <property type="match status" value="1"/>
</dbReference>
<keyword evidence="1" id="KW-0808">Transferase</keyword>
<evidence type="ECO:0000256" key="2">
    <source>
        <dbReference type="ARBA" id="ARBA00022737"/>
    </source>
</evidence>
<dbReference type="InterPro" id="IPR018357">
    <property type="entry name" value="Hexapep_transf_CS"/>
</dbReference>
<dbReference type="PANTHER" id="PTHR43300:SF11">
    <property type="entry name" value="ACETYLTRANSFERASE RV3034C-RELATED"/>
    <property type="match status" value="1"/>
</dbReference>
<dbReference type="Gene3D" id="2.160.10.10">
    <property type="entry name" value="Hexapeptide repeat proteins"/>
    <property type="match status" value="1"/>
</dbReference>
<dbReference type="PANTHER" id="PTHR43300">
    <property type="entry name" value="ACETYLTRANSFERASE"/>
    <property type="match status" value="1"/>
</dbReference>
<dbReference type="InterPro" id="IPR011004">
    <property type="entry name" value="Trimer_LpxA-like_sf"/>
</dbReference>
<keyword evidence="2" id="KW-0677">Repeat</keyword>
<organism evidence="3 4">
    <name type="scientific">Cryobacterium glucosi</name>
    <dbReference type="NCBI Taxonomy" id="1259175"/>
    <lineage>
        <taxon>Bacteria</taxon>
        <taxon>Bacillati</taxon>
        <taxon>Actinomycetota</taxon>
        <taxon>Actinomycetes</taxon>
        <taxon>Micrococcales</taxon>
        <taxon>Microbacteriaceae</taxon>
        <taxon>Cryobacterium</taxon>
    </lineage>
</organism>
<evidence type="ECO:0000256" key="1">
    <source>
        <dbReference type="ARBA" id="ARBA00022679"/>
    </source>
</evidence>
<dbReference type="Pfam" id="PF00132">
    <property type="entry name" value="Hexapep"/>
    <property type="match status" value="1"/>
</dbReference>
<protein>
    <submittedName>
        <fullName evidence="3">Acetyltransferase</fullName>
    </submittedName>
</protein>
<name>A0ABY2IMC0_9MICO</name>
<dbReference type="Proteomes" id="UP000297604">
    <property type="component" value="Unassembled WGS sequence"/>
</dbReference>
<reference evidence="3 4" key="1">
    <citation type="submission" date="2019-03" db="EMBL/GenBank/DDBJ databases">
        <title>Genomics of glacier-inhabiting Cryobacterium strains.</title>
        <authorList>
            <person name="Liu Q."/>
            <person name="Xin Y.-H."/>
        </authorList>
    </citation>
    <scope>NUCLEOTIDE SEQUENCE [LARGE SCALE GENOMIC DNA]</scope>
    <source>
        <strain evidence="3 4">MDB1-5</strain>
    </source>
</reference>
<comment type="caution">
    <text evidence="3">The sequence shown here is derived from an EMBL/GenBank/DDBJ whole genome shotgun (WGS) entry which is preliminary data.</text>
</comment>
<dbReference type="EMBL" id="SOFS01000036">
    <property type="protein sequence ID" value="TFC18055.1"/>
    <property type="molecule type" value="Genomic_DNA"/>
</dbReference>
<dbReference type="InterPro" id="IPR001451">
    <property type="entry name" value="Hexapep"/>
</dbReference>
<proteinExistence type="predicted"/>
<gene>
    <name evidence="3" type="ORF">E3O46_15205</name>
</gene>
<keyword evidence="4" id="KW-1185">Reference proteome</keyword>
<dbReference type="SUPFAM" id="SSF51161">
    <property type="entry name" value="Trimeric LpxA-like enzymes"/>
    <property type="match status" value="1"/>
</dbReference>